<dbReference type="eggNOG" id="COG0817">
    <property type="taxonomic scope" value="Bacteria"/>
</dbReference>
<sequence length="165" mass="19248">MDNHSYMETTNNKPSKEQVLALDIATHTGYYSIHSNGTWNFTESKRRNDNKQHKDFRDTLIAYIQQYSIKQIVAEDVNVNNHFCDMRKLSEFRGILCEVCDELDLPEPIFVNVATLKKWATGNGRADKAQMMCACASRFHFEPSDNNVADACLIYYYYLRKYHID</sequence>
<dbReference type="STRING" id="742727.HMPREF9447_00725"/>
<evidence type="ECO:0000313" key="1">
    <source>
        <dbReference type="EMBL" id="EKU92275.1"/>
    </source>
</evidence>
<dbReference type="HOGENOM" id="CLU_1607576_0_0_10"/>
<dbReference type="InterPro" id="IPR012337">
    <property type="entry name" value="RNaseH-like_sf"/>
</dbReference>
<evidence type="ECO:0000313" key="2">
    <source>
        <dbReference type="Proteomes" id="UP000009872"/>
    </source>
</evidence>
<dbReference type="AlphaFoldDB" id="K9ESX9"/>
<proteinExistence type="predicted"/>
<dbReference type="GO" id="GO:0003676">
    <property type="term" value="F:nucleic acid binding"/>
    <property type="evidence" value="ECO:0007669"/>
    <property type="project" value="InterPro"/>
</dbReference>
<dbReference type="Proteomes" id="UP000009872">
    <property type="component" value="Unassembled WGS sequence"/>
</dbReference>
<dbReference type="EMBL" id="ADLF01000002">
    <property type="protein sequence ID" value="EKU92275.1"/>
    <property type="molecule type" value="Genomic_DNA"/>
</dbReference>
<comment type="caution">
    <text evidence="1">The sequence shown here is derived from an EMBL/GenBank/DDBJ whole genome shotgun (WGS) entry which is preliminary data.</text>
</comment>
<protein>
    <submittedName>
        <fullName evidence="1">Uncharacterized protein</fullName>
    </submittedName>
</protein>
<dbReference type="Gene3D" id="3.30.420.10">
    <property type="entry name" value="Ribonuclease H-like superfamily/Ribonuclease H"/>
    <property type="match status" value="1"/>
</dbReference>
<reference evidence="1 2" key="1">
    <citation type="submission" date="2012-09" db="EMBL/GenBank/DDBJ databases">
        <title>The Genome Sequence of Bacteroides oleiciplenus YIT 12058.</title>
        <authorList>
            <consortium name="The Broad Institute Genome Sequencing Platform"/>
            <person name="Earl A."/>
            <person name="Ward D."/>
            <person name="Feldgarden M."/>
            <person name="Gevers D."/>
            <person name="Morotomi M."/>
            <person name="Walker B."/>
            <person name="Young S.K."/>
            <person name="Zeng Q."/>
            <person name="Gargeya S."/>
            <person name="Fitzgerald M."/>
            <person name="Haas B."/>
            <person name="Abouelleil A."/>
            <person name="Alvarado L."/>
            <person name="Arachchi H.M."/>
            <person name="Berlin A.M."/>
            <person name="Chapman S.B."/>
            <person name="Goldberg J."/>
            <person name="Griggs A."/>
            <person name="Gujja S."/>
            <person name="Hansen M."/>
            <person name="Howarth C."/>
            <person name="Imamovic A."/>
            <person name="Larimer J."/>
            <person name="McCowen C."/>
            <person name="Montmayeur A."/>
            <person name="Murphy C."/>
            <person name="Neiman D."/>
            <person name="Pearson M."/>
            <person name="Priest M."/>
            <person name="Roberts A."/>
            <person name="Saif S."/>
            <person name="Shea T."/>
            <person name="Sisk P."/>
            <person name="Sykes S."/>
            <person name="Wortman J."/>
            <person name="Nusbaum C."/>
            <person name="Birren B."/>
        </authorList>
    </citation>
    <scope>NUCLEOTIDE SEQUENCE [LARGE SCALE GENOMIC DNA]</scope>
    <source>
        <strain evidence="1 2">YIT 12058</strain>
    </source>
</reference>
<accession>K9ESX9</accession>
<dbReference type="InterPro" id="IPR036397">
    <property type="entry name" value="RNaseH_sf"/>
</dbReference>
<dbReference type="PATRIC" id="fig|742727.4.peg.728"/>
<gene>
    <name evidence="1" type="ORF">HMPREF9447_00725</name>
</gene>
<keyword evidence="2" id="KW-1185">Reference proteome</keyword>
<dbReference type="SUPFAM" id="SSF53098">
    <property type="entry name" value="Ribonuclease H-like"/>
    <property type="match status" value="1"/>
</dbReference>
<name>K9ESX9_9BACE</name>
<dbReference type="RefSeq" id="WP_009128148.1">
    <property type="nucleotide sequence ID" value="NZ_JH992940.1"/>
</dbReference>
<organism evidence="1 2">
    <name type="scientific">Bacteroides oleiciplenus YIT 12058</name>
    <dbReference type="NCBI Taxonomy" id="742727"/>
    <lineage>
        <taxon>Bacteria</taxon>
        <taxon>Pseudomonadati</taxon>
        <taxon>Bacteroidota</taxon>
        <taxon>Bacteroidia</taxon>
        <taxon>Bacteroidales</taxon>
        <taxon>Bacteroidaceae</taxon>
        <taxon>Bacteroides</taxon>
    </lineage>
</organism>